<evidence type="ECO:0000313" key="2">
    <source>
        <dbReference type="Proteomes" id="UP001241377"/>
    </source>
</evidence>
<dbReference type="Proteomes" id="UP001241377">
    <property type="component" value="Unassembled WGS sequence"/>
</dbReference>
<protein>
    <submittedName>
        <fullName evidence="1">Uncharacterized protein</fullName>
    </submittedName>
</protein>
<gene>
    <name evidence="1" type="ORF">QFC19_006717</name>
</gene>
<sequence>MSAFLDTSSAIIGDYMLRGWTLTDRTCNHCHLTPLMRQPLREVETEAQREEFCATCQGGPGRAVRPPQSTQTDSNANGPVSNVNAAHNGVNGANGHSRSVSDSTSFGDLSSSKSEPEMDMSFEIPAHIATVTPAVENPSFTERDAQSARASSLIGDMLLRGFSLGG</sequence>
<accession>A0ACC2VEI5</accession>
<keyword evidence="2" id="KW-1185">Reference proteome</keyword>
<comment type="caution">
    <text evidence="1">The sequence shown here is derived from an EMBL/GenBank/DDBJ whole genome shotgun (WGS) entry which is preliminary data.</text>
</comment>
<name>A0ACC2VEI5_9TREE</name>
<dbReference type="EMBL" id="JASBWR010000084">
    <property type="protein sequence ID" value="KAJ9097543.1"/>
    <property type="molecule type" value="Genomic_DNA"/>
</dbReference>
<proteinExistence type="predicted"/>
<evidence type="ECO:0000313" key="1">
    <source>
        <dbReference type="EMBL" id="KAJ9097543.1"/>
    </source>
</evidence>
<organism evidence="1 2">
    <name type="scientific">Naganishia cerealis</name>
    <dbReference type="NCBI Taxonomy" id="610337"/>
    <lineage>
        <taxon>Eukaryota</taxon>
        <taxon>Fungi</taxon>
        <taxon>Dikarya</taxon>
        <taxon>Basidiomycota</taxon>
        <taxon>Agaricomycotina</taxon>
        <taxon>Tremellomycetes</taxon>
        <taxon>Filobasidiales</taxon>
        <taxon>Filobasidiaceae</taxon>
        <taxon>Naganishia</taxon>
    </lineage>
</organism>
<reference evidence="1" key="1">
    <citation type="submission" date="2023-04" db="EMBL/GenBank/DDBJ databases">
        <title>Draft Genome sequencing of Naganishia species isolated from polar environments using Oxford Nanopore Technology.</title>
        <authorList>
            <person name="Leo P."/>
            <person name="Venkateswaran K."/>
        </authorList>
    </citation>
    <scope>NUCLEOTIDE SEQUENCE</scope>
    <source>
        <strain evidence="1">MNA-CCFEE 5261</strain>
    </source>
</reference>